<evidence type="ECO:0000259" key="3">
    <source>
        <dbReference type="Pfam" id="PF01551"/>
    </source>
</evidence>
<dbReference type="Pfam" id="PF01551">
    <property type="entry name" value="Peptidase_M23"/>
    <property type="match status" value="1"/>
</dbReference>
<dbReference type="CDD" id="cd12797">
    <property type="entry name" value="M23_peptidase"/>
    <property type="match status" value="1"/>
</dbReference>
<evidence type="ECO:0000313" key="4">
    <source>
        <dbReference type="EMBL" id="ETR71053.1"/>
    </source>
</evidence>
<dbReference type="Proteomes" id="UP000189670">
    <property type="component" value="Unassembled WGS sequence"/>
</dbReference>
<gene>
    <name evidence="4" type="ORF">OMM_02779</name>
</gene>
<keyword evidence="1" id="KW-0732">Signal</keyword>
<dbReference type="AlphaFoldDB" id="A0A1V1P8F4"/>
<dbReference type="PANTHER" id="PTHR21666">
    <property type="entry name" value="PEPTIDASE-RELATED"/>
    <property type="match status" value="1"/>
</dbReference>
<evidence type="ECO:0000256" key="2">
    <source>
        <dbReference type="SAM" id="Phobius"/>
    </source>
</evidence>
<proteinExistence type="predicted"/>
<accession>A0A1V1P8F4</accession>
<keyword evidence="2" id="KW-0812">Transmembrane</keyword>
<organism evidence="4 5">
    <name type="scientific">Candidatus Magnetoglobus multicellularis str. Araruama</name>
    <dbReference type="NCBI Taxonomy" id="890399"/>
    <lineage>
        <taxon>Bacteria</taxon>
        <taxon>Pseudomonadati</taxon>
        <taxon>Thermodesulfobacteriota</taxon>
        <taxon>Desulfobacteria</taxon>
        <taxon>Desulfobacterales</taxon>
        <taxon>Desulfobacteraceae</taxon>
        <taxon>Candidatus Magnetoglobus</taxon>
    </lineage>
</organism>
<comment type="caution">
    <text evidence="4">The sequence shown here is derived from an EMBL/GenBank/DDBJ whole genome shotgun (WGS) entry which is preliminary data.</text>
</comment>
<dbReference type="InterPro" id="IPR016047">
    <property type="entry name" value="M23ase_b-sheet_dom"/>
</dbReference>
<protein>
    <submittedName>
        <fullName evidence="4">Peptidase M23B</fullName>
    </submittedName>
</protein>
<dbReference type="SUPFAM" id="SSF51261">
    <property type="entry name" value="Duplicated hybrid motif"/>
    <property type="match status" value="1"/>
</dbReference>
<dbReference type="PANTHER" id="PTHR21666:SF289">
    <property type="entry name" value="L-ALA--D-GLU ENDOPEPTIDASE"/>
    <property type="match status" value="1"/>
</dbReference>
<feature type="transmembrane region" description="Helical" evidence="2">
    <location>
        <begin position="44"/>
        <end position="64"/>
    </location>
</feature>
<dbReference type="EMBL" id="ATBP01000328">
    <property type="protein sequence ID" value="ETR71053.1"/>
    <property type="molecule type" value="Genomic_DNA"/>
</dbReference>
<dbReference type="InterPro" id="IPR011055">
    <property type="entry name" value="Dup_hybrid_motif"/>
</dbReference>
<reference evidence="5" key="1">
    <citation type="submission" date="2012-11" db="EMBL/GenBank/DDBJ databases">
        <authorList>
            <person name="Lucero-Rivera Y.E."/>
            <person name="Tovar-Ramirez D."/>
        </authorList>
    </citation>
    <scope>NUCLEOTIDE SEQUENCE [LARGE SCALE GENOMIC DNA]</scope>
    <source>
        <strain evidence="5">Araruama</strain>
    </source>
</reference>
<dbReference type="Gene3D" id="2.70.70.10">
    <property type="entry name" value="Glucose Permease (Domain IIA)"/>
    <property type="match status" value="1"/>
</dbReference>
<evidence type="ECO:0000256" key="1">
    <source>
        <dbReference type="ARBA" id="ARBA00022729"/>
    </source>
</evidence>
<name>A0A1V1P8F4_9BACT</name>
<feature type="domain" description="M23ase beta-sheet core" evidence="3">
    <location>
        <begin position="370"/>
        <end position="464"/>
    </location>
</feature>
<dbReference type="InterPro" id="IPR050570">
    <property type="entry name" value="Cell_wall_metabolism_enzyme"/>
</dbReference>
<sequence>MKGLESTQLQFFAKNGIINKYLCVFNLNHLCVKRITTKKLKTRLIILLLMTALGVSAWTLSIRFEGETPEIKLLDCPKFCGMDTPLTIQVSDQKTGLRKIWVGFRIEDKEAIFYEKKFSVDLWKGKSSDTNHIIKFALEPKKNFFPDGIGTLRISVWDQSWRNFFKGNNIYLEKNLIIDTDYPKIEIISRKHHFNQGGAGLVIYRVSEAHTVNGVKVGDTFFPGMTGLFNDPKVYATFLAVSHEQGPGTEIYIQAEDQAHNQGRAPFTYNIRKKQFKRDIIRITDRFLRKKMPEFKRASDIGGNLAEQFLAVNQKERLANFQTIQSICQQSRNTMLWKNSFLRLPKSATRAGFGDRRTYHYQSKVIDHQVHLGIDLASTYHSPVPAANDGIIVHADRIGIFGRTVIIDHGFGLFSLYSHMNRFSVKSGDTVYKGDIIGHTGTTGLAGGDHLHFSVLIKGVFTNPLEWWDRNWIQYNITDKIESARELINEGL</sequence>
<evidence type="ECO:0000313" key="5">
    <source>
        <dbReference type="Proteomes" id="UP000189670"/>
    </source>
</evidence>
<keyword evidence="2" id="KW-1133">Transmembrane helix</keyword>
<keyword evidence="2" id="KW-0472">Membrane</keyword>
<dbReference type="GO" id="GO:0004222">
    <property type="term" value="F:metalloendopeptidase activity"/>
    <property type="evidence" value="ECO:0007669"/>
    <property type="project" value="TreeGrafter"/>
</dbReference>